<keyword evidence="1" id="KW-0472">Membrane</keyword>
<dbReference type="RefSeq" id="WP_058898968.1">
    <property type="nucleotide sequence ID" value="NZ_CP013068.1"/>
</dbReference>
<dbReference type="STRING" id="121719.APZ00_11460"/>
<proteinExistence type="predicted"/>
<organism evidence="3 4">
    <name type="scientific">Pannonibacter phragmitetus</name>
    <dbReference type="NCBI Taxonomy" id="121719"/>
    <lineage>
        <taxon>Bacteria</taxon>
        <taxon>Pseudomonadati</taxon>
        <taxon>Pseudomonadota</taxon>
        <taxon>Alphaproteobacteria</taxon>
        <taxon>Hyphomicrobiales</taxon>
        <taxon>Stappiaceae</taxon>
        <taxon>Pannonibacter</taxon>
    </lineage>
</organism>
<feature type="transmembrane region" description="Helical" evidence="1">
    <location>
        <begin position="135"/>
        <end position="152"/>
    </location>
</feature>
<evidence type="ECO:0000313" key="3">
    <source>
        <dbReference type="EMBL" id="ALV27607.1"/>
    </source>
</evidence>
<dbReference type="AlphaFoldDB" id="A0A0U3MTL3"/>
<name>A0A0U3MTL3_9HYPH</name>
<evidence type="ECO:0000256" key="1">
    <source>
        <dbReference type="SAM" id="Phobius"/>
    </source>
</evidence>
<reference evidence="3 4" key="1">
    <citation type="submission" date="2015-10" db="EMBL/GenBank/DDBJ databases">
        <title>The world's first case of liver abscess caused by Pannonibacter phragmitetus.</title>
        <authorList>
            <person name="Ming D."/>
            <person name="Wang M."/>
            <person name="Zhou Y."/>
            <person name="Jiang T."/>
            <person name="Hu S."/>
        </authorList>
    </citation>
    <scope>NUCLEOTIDE SEQUENCE [LARGE SCALE GENOMIC DNA]</scope>
    <source>
        <strain evidence="3 4">31801</strain>
    </source>
</reference>
<dbReference type="InterPro" id="IPR019251">
    <property type="entry name" value="DUF2231_TM"/>
</dbReference>
<evidence type="ECO:0000313" key="4">
    <source>
        <dbReference type="Proteomes" id="UP000064921"/>
    </source>
</evidence>
<feature type="transmembrane region" description="Helical" evidence="1">
    <location>
        <begin position="101"/>
        <end position="123"/>
    </location>
</feature>
<keyword evidence="1" id="KW-0812">Transmembrane</keyword>
<feature type="transmembrane region" description="Helical" evidence="1">
    <location>
        <begin position="71"/>
        <end position="94"/>
    </location>
</feature>
<dbReference type="KEGG" id="pphr:APZ00_11460"/>
<keyword evidence="1" id="KW-1133">Transmembrane helix</keyword>
<sequence>MPRTRAFRRRLHDPIHEHRSFHRTDSKIAIAGHPIHAMLVTFPIAMCVSTLGADALYWWTGDLFWPRVAFWASGTGFLMGILAGIAGTAELLLVPGIRIRAASWTHFILAVMLLSILGANWGIRFGDPVQAVLPWGFLTSLLATGMTGMTGWHGGKLVFDYGLGTQNDHDAPLRGDRN</sequence>
<accession>A0A0U3MTL3</accession>
<feature type="transmembrane region" description="Helical" evidence="1">
    <location>
        <begin position="37"/>
        <end position="59"/>
    </location>
</feature>
<feature type="domain" description="DUF2231" evidence="2">
    <location>
        <begin position="32"/>
        <end position="166"/>
    </location>
</feature>
<evidence type="ECO:0000259" key="2">
    <source>
        <dbReference type="Pfam" id="PF09990"/>
    </source>
</evidence>
<gene>
    <name evidence="3" type="ORF">APZ00_11460</name>
</gene>
<dbReference type="EMBL" id="CP013068">
    <property type="protein sequence ID" value="ALV27607.1"/>
    <property type="molecule type" value="Genomic_DNA"/>
</dbReference>
<keyword evidence="4" id="KW-1185">Reference proteome</keyword>
<dbReference type="Pfam" id="PF09990">
    <property type="entry name" value="DUF2231"/>
    <property type="match status" value="1"/>
</dbReference>
<dbReference type="Proteomes" id="UP000064921">
    <property type="component" value="Chromosome"/>
</dbReference>
<protein>
    <recommendedName>
        <fullName evidence="2">DUF2231 domain-containing protein</fullName>
    </recommendedName>
</protein>